<organism evidence="1 2">
    <name type="scientific">Trichogramma brassicae</name>
    <dbReference type="NCBI Taxonomy" id="86971"/>
    <lineage>
        <taxon>Eukaryota</taxon>
        <taxon>Metazoa</taxon>
        <taxon>Ecdysozoa</taxon>
        <taxon>Arthropoda</taxon>
        <taxon>Hexapoda</taxon>
        <taxon>Insecta</taxon>
        <taxon>Pterygota</taxon>
        <taxon>Neoptera</taxon>
        <taxon>Endopterygota</taxon>
        <taxon>Hymenoptera</taxon>
        <taxon>Apocrita</taxon>
        <taxon>Proctotrupomorpha</taxon>
        <taxon>Chalcidoidea</taxon>
        <taxon>Trichogrammatidae</taxon>
        <taxon>Trichogramma</taxon>
    </lineage>
</organism>
<name>A0A6H5HVE0_9HYME</name>
<reference evidence="1 2" key="1">
    <citation type="submission" date="2020-02" db="EMBL/GenBank/DDBJ databases">
        <authorList>
            <person name="Ferguson B K."/>
        </authorList>
    </citation>
    <scope>NUCLEOTIDE SEQUENCE [LARGE SCALE GENOMIC DNA]</scope>
</reference>
<dbReference type="EMBL" id="CADCXV010000113">
    <property type="protein sequence ID" value="CAB0028283.1"/>
    <property type="molecule type" value="Genomic_DNA"/>
</dbReference>
<proteinExistence type="predicted"/>
<evidence type="ECO:0000313" key="2">
    <source>
        <dbReference type="Proteomes" id="UP000479190"/>
    </source>
</evidence>
<dbReference type="AlphaFoldDB" id="A0A6H5HVE0"/>
<sequence length="173" mass="18553">MGSEGCSAGSPRAERVKLAAVRRPKIELLLGVRTRGFAETRVAAQKGVLAFTGRKKVAAKAAYNFDTPRARGTPDIALLLLDTRALRRCCWQGAGFETPLPCVCALLHVSAACLKDRILLSTCDAASSHILASRPYIASIRRSVDSSSSCSTGGCVAARRARANERSEKDYRT</sequence>
<protein>
    <submittedName>
        <fullName evidence="1">Uncharacterized protein</fullName>
    </submittedName>
</protein>
<dbReference type="Proteomes" id="UP000479190">
    <property type="component" value="Unassembled WGS sequence"/>
</dbReference>
<accession>A0A6H5HVE0</accession>
<keyword evidence="2" id="KW-1185">Reference proteome</keyword>
<evidence type="ECO:0000313" key="1">
    <source>
        <dbReference type="EMBL" id="CAB0028283.1"/>
    </source>
</evidence>
<gene>
    <name evidence="1" type="ORF">TBRA_LOCUS482</name>
</gene>